<dbReference type="OrthoDB" id="538936at2759"/>
<dbReference type="AlphaFoldDB" id="A0A8J4FZH4"/>
<dbReference type="Proteomes" id="UP000747110">
    <property type="component" value="Unassembled WGS sequence"/>
</dbReference>
<name>A0A8J4FZH4_9CHLO</name>
<reference evidence="2" key="1">
    <citation type="journal article" date="2021" name="Proc. Natl. Acad. Sci. U.S.A.">
        <title>Three genomes in the algal genus Volvox reveal the fate of a haploid sex-determining region after a transition to homothallism.</title>
        <authorList>
            <person name="Yamamoto K."/>
            <person name="Hamaji T."/>
            <person name="Kawai-Toyooka H."/>
            <person name="Matsuzaki R."/>
            <person name="Takahashi F."/>
            <person name="Nishimura Y."/>
            <person name="Kawachi M."/>
            <person name="Noguchi H."/>
            <person name="Minakuchi Y."/>
            <person name="Umen J.G."/>
            <person name="Toyoda A."/>
            <person name="Nozaki H."/>
        </authorList>
    </citation>
    <scope>NUCLEOTIDE SEQUENCE</scope>
    <source>
        <strain evidence="2">NIES-3786</strain>
    </source>
</reference>
<evidence type="ECO:0000313" key="2">
    <source>
        <dbReference type="EMBL" id="GIL90528.1"/>
    </source>
</evidence>
<evidence type="ECO:0000313" key="3">
    <source>
        <dbReference type="Proteomes" id="UP000747110"/>
    </source>
</evidence>
<accession>A0A8J4FZH4</accession>
<dbReference type="GO" id="GO:0003676">
    <property type="term" value="F:nucleic acid binding"/>
    <property type="evidence" value="ECO:0007669"/>
    <property type="project" value="InterPro"/>
</dbReference>
<comment type="caution">
    <text evidence="2">The sequence shown here is derived from an EMBL/GenBank/DDBJ whole genome shotgun (WGS) entry which is preliminary data.</text>
</comment>
<feature type="region of interest" description="Disordered" evidence="1">
    <location>
        <begin position="323"/>
        <end position="346"/>
    </location>
</feature>
<feature type="region of interest" description="Disordered" evidence="1">
    <location>
        <begin position="157"/>
        <end position="190"/>
    </location>
</feature>
<proteinExistence type="predicted"/>
<protein>
    <submittedName>
        <fullName evidence="2">Uncharacterized protein</fullName>
    </submittedName>
</protein>
<evidence type="ECO:0000256" key="1">
    <source>
        <dbReference type="SAM" id="MobiDB-lite"/>
    </source>
</evidence>
<feature type="compositionally biased region" description="Low complexity" evidence="1">
    <location>
        <begin position="331"/>
        <end position="344"/>
    </location>
</feature>
<dbReference type="EMBL" id="BNCP01000057">
    <property type="protein sequence ID" value="GIL90528.1"/>
    <property type="molecule type" value="Genomic_DNA"/>
</dbReference>
<feature type="compositionally biased region" description="Basic and acidic residues" evidence="1">
    <location>
        <begin position="597"/>
        <end position="615"/>
    </location>
</feature>
<dbReference type="InterPro" id="IPR036882">
    <property type="entry name" value="Alba-like_dom_sf"/>
</dbReference>
<gene>
    <name evidence="2" type="ORF">Vretifemale_18170</name>
</gene>
<feature type="region of interest" description="Disordered" evidence="1">
    <location>
        <begin position="589"/>
        <end position="618"/>
    </location>
</feature>
<keyword evidence="3" id="KW-1185">Reference proteome</keyword>
<feature type="compositionally biased region" description="Basic and acidic residues" evidence="1">
    <location>
        <begin position="164"/>
        <end position="175"/>
    </location>
</feature>
<feature type="region of interest" description="Disordered" evidence="1">
    <location>
        <begin position="709"/>
        <end position="734"/>
    </location>
</feature>
<sequence>MAGRSIAKQLTNLGIAVPGPSARLKPIRKLQFSFAPRAAVEAAVPAAVDDAGQKETPVRKNAAPIEDATARNRSQPRRSDQRNKEKRAEGGNDGRDSSSRQSEAFDRAIINERSRLLLNGEAVGLTMKSTPADLATGFKGLRPLAKELRRQNQTLLFFPSTRAVKPEQSEERSAESGDLPEQQPQEKPATSRELDLALVAVPYFQKPEAEVTIRVGARSKPDVIARTLTRALLRSSSVAVRAAGPAAALVALQAAAKARRAIGAEQQLDLAFSIEYLRVPATEASKPPGEDGDVVAVAVAAAESAAAAAAAAAGAADISADAAQGAGGDGATSSTADATMTASSVPERAAPMTSVLQFSFYKRALPTPEVKASDFAATRSGPAMAQLLTSLISERREVDLLLESRDALFVMQTLARVVRDSWIESKASVGVFLTSLEYQTEEYSDAESNGDTSSEGNNVRFTARLQLRRILGAPNLVPVNERRTLLGVPVGTVKWDSPIGALGGAMVREWYSAGIFSVWPQEGICVARMLRALWKAQQTRAATAAAAGSGEAAAVGSDPTNSTDSDDAAAAAGAPSSSILQIALVPELQEEGSGSVEARDGREDRRRTTQREGRVSSRQQVARSTVVHLLEVSPALTSTLRSKGGRVVLISGGEQLHQLIKAVVLRNRMYGSRQGGKLLTLRPLLDDSGALAVRFQYIDNSVITEIPTPPGAGRELTQPVVRSRRPAAPPPPPIEDGYATDDEFGVGAEAAVLVPAAAAGAAAAAAVAARAAGSTSAGAKSPWIMFATSNTSSMKLAMGIVAETCKPYDRLCPIWLRVRVLPDTLATAALSVAMAQAQVQERANVELLVLPVLERKRDEQNRPYNALTWQLIKYGPGAEPGAAAAAAAAAAQPRFGPSAAAMAAAAAAAAKVQAQGDALISGTRKLW</sequence>
<organism evidence="2 3">
    <name type="scientific">Volvox reticuliferus</name>
    <dbReference type="NCBI Taxonomy" id="1737510"/>
    <lineage>
        <taxon>Eukaryota</taxon>
        <taxon>Viridiplantae</taxon>
        <taxon>Chlorophyta</taxon>
        <taxon>core chlorophytes</taxon>
        <taxon>Chlorophyceae</taxon>
        <taxon>CS clade</taxon>
        <taxon>Chlamydomonadales</taxon>
        <taxon>Volvocaceae</taxon>
        <taxon>Volvox</taxon>
    </lineage>
</organism>
<feature type="region of interest" description="Disordered" evidence="1">
    <location>
        <begin position="550"/>
        <end position="571"/>
    </location>
</feature>
<feature type="region of interest" description="Disordered" evidence="1">
    <location>
        <begin position="43"/>
        <end position="102"/>
    </location>
</feature>
<dbReference type="Gene3D" id="3.30.110.20">
    <property type="entry name" value="Alba-like domain"/>
    <property type="match status" value="1"/>
</dbReference>
<feature type="compositionally biased region" description="Basic and acidic residues" evidence="1">
    <location>
        <begin position="77"/>
        <end position="102"/>
    </location>
</feature>